<dbReference type="GO" id="GO:0002161">
    <property type="term" value="F:aminoacyl-tRNA deacylase activity"/>
    <property type="evidence" value="ECO:0007669"/>
    <property type="project" value="InterPro"/>
</dbReference>
<organism evidence="2">
    <name type="scientific">Schlesneria paludicola</name>
    <dbReference type="NCBI Taxonomy" id="360056"/>
    <lineage>
        <taxon>Bacteria</taxon>
        <taxon>Pseudomonadati</taxon>
        <taxon>Planctomycetota</taxon>
        <taxon>Planctomycetia</taxon>
        <taxon>Planctomycetales</taxon>
        <taxon>Planctomycetaceae</taxon>
        <taxon>Schlesneria</taxon>
    </lineage>
</organism>
<gene>
    <name evidence="2" type="ORF">ENQ76_06690</name>
</gene>
<feature type="domain" description="YbaK/aminoacyl-tRNA synthetase-associated" evidence="1">
    <location>
        <begin position="106"/>
        <end position="224"/>
    </location>
</feature>
<comment type="caution">
    <text evidence="2">The sequence shown here is derived from an EMBL/GenBank/DDBJ whole genome shotgun (WGS) entry which is preliminary data.</text>
</comment>
<accession>A0A7C2JZK3</accession>
<protein>
    <submittedName>
        <fullName evidence="2">YbaK/EbsC family protein</fullName>
    </submittedName>
</protein>
<dbReference type="AlphaFoldDB" id="A0A7C2JZK3"/>
<evidence type="ECO:0000259" key="1">
    <source>
        <dbReference type="Pfam" id="PF04073"/>
    </source>
</evidence>
<name>A0A7C2JZK3_9PLAN</name>
<dbReference type="Gene3D" id="3.90.960.10">
    <property type="entry name" value="YbaK/aminoacyl-tRNA synthetase-associated domain"/>
    <property type="match status" value="1"/>
</dbReference>
<dbReference type="CDD" id="cd04332">
    <property type="entry name" value="YbaK_like"/>
    <property type="match status" value="1"/>
</dbReference>
<dbReference type="InterPro" id="IPR036754">
    <property type="entry name" value="YbaK/aa-tRNA-synt-asso_dom_sf"/>
</dbReference>
<dbReference type="SUPFAM" id="SSF55826">
    <property type="entry name" value="YbaK/ProRS associated domain"/>
    <property type="match status" value="1"/>
</dbReference>
<dbReference type="Pfam" id="PF04073">
    <property type="entry name" value="tRNA_edit"/>
    <property type="match status" value="1"/>
</dbReference>
<sequence>MPVGPDLNWKLPTGALRCIPEGGESRLLRTTPPGRPRHTLQRIGWSQAIDLRGVRLRRHRDLVGGRSLPRPPAPAPSESLLRGIAMNVELHLRNCGVEFEVLPHRTEYTAAHTAQALHVPGGHFAKTVVLKVDDRPVLAVIPSHRMVNMQLVGRELKAAAVQLAREEELLELFPDCELGAIPPFGSEYEMETIVDEELTWDDHIIFEGNTHHRAIGMDSRDYVRIEHPHIAHIAC</sequence>
<evidence type="ECO:0000313" key="2">
    <source>
        <dbReference type="EMBL" id="HEN15139.1"/>
    </source>
</evidence>
<dbReference type="EMBL" id="DSOK01000193">
    <property type="protein sequence ID" value="HEN15139.1"/>
    <property type="molecule type" value="Genomic_DNA"/>
</dbReference>
<proteinExistence type="predicted"/>
<dbReference type="InterPro" id="IPR007214">
    <property type="entry name" value="YbaK/aa-tRNA-synth-assoc-dom"/>
</dbReference>
<reference evidence="2" key="1">
    <citation type="journal article" date="2020" name="mSystems">
        <title>Genome- and Community-Level Interaction Insights into Carbon Utilization and Element Cycling Functions of Hydrothermarchaeota in Hydrothermal Sediment.</title>
        <authorList>
            <person name="Zhou Z."/>
            <person name="Liu Y."/>
            <person name="Xu W."/>
            <person name="Pan J."/>
            <person name="Luo Z.H."/>
            <person name="Li M."/>
        </authorList>
    </citation>
    <scope>NUCLEOTIDE SEQUENCE [LARGE SCALE GENOMIC DNA]</scope>
    <source>
        <strain evidence="2">SpSt-339</strain>
    </source>
</reference>